<evidence type="ECO:0000313" key="2">
    <source>
        <dbReference type="Proteomes" id="UP000324222"/>
    </source>
</evidence>
<proteinExistence type="predicted"/>
<evidence type="ECO:0000313" key="1">
    <source>
        <dbReference type="EMBL" id="MPC09110.1"/>
    </source>
</evidence>
<name>A0A5B7CIB1_PORTR</name>
<dbReference type="EMBL" id="VSRR010000055">
    <property type="protein sequence ID" value="MPC09110.1"/>
    <property type="molecule type" value="Genomic_DNA"/>
</dbReference>
<sequence length="276" mass="29001">MPAVICWLLYNSGREELTAQHAQLMSTATMKGTLATVTLAVVVAACSAGNFHDTRCPRNFNLAAATFPIGQSPKACFTTQDCPFGQLCCPALSSATDLCLFPSSGNGPFPGSSLSGNRPINSHIPHSNGQNPIVNGHIPLVNGHNPHVNGQCPANFRLAAATFPFGQSPSRCRINKDCPLGTLCCPVIDSVSNLCLSPASGFPGNHISNSKPIVFPGQVASNIQGRCPSQALNLAVVRLPAGQPIYCGTTSDCPRRQLCCPAVNPASKVCRDVFHH</sequence>
<comment type="caution">
    <text evidence="1">The sequence shown here is derived from an EMBL/GenBank/DDBJ whole genome shotgun (WGS) entry which is preliminary data.</text>
</comment>
<accession>A0A5B7CIB1</accession>
<keyword evidence="2" id="KW-1185">Reference proteome</keyword>
<dbReference type="Proteomes" id="UP000324222">
    <property type="component" value="Unassembled WGS sequence"/>
</dbReference>
<reference evidence="1 2" key="1">
    <citation type="submission" date="2019-05" db="EMBL/GenBank/DDBJ databases">
        <title>Another draft genome of Portunus trituberculatus and its Hox gene families provides insights of decapod evolution.</title>
        <authorList>
            <person name="Jeong J.-H."/>
            <person name="Song I."/>
            <person name="Kim S."/>
            <person name="Choi T."/>
            <person name="Kim D."/>
            <person name="Ryu S."/>
            <person name="Kim W."/>
        </authorList>
    </citation>
    <scope>NUCLEOTIDE SEQUENCE [LARGE SCALE GENOMIC DNA]</scope>
    <source>
        <tissue evidence="1">Muscle</tissue>
    </source>
</reference>
<protein>
    <submittedName>
        <fullName evidence="1">Uncharacterized protein</fullName>
    </submittedName>
</protein>
<organism evidence="1 2">
    <name type="scientific">Portunus trituberculatus</name>
    <name type="common">Swimming crab</name>
    <name type="synonym">Neptunus trituberculatus</name>
    <dbReference type="NCBI Taxonomy" id="210409"/>
    <lineage>
        <taxon>Eukaryota</taxon>
        <taxon>Metazoa</taxon>
        <taxon>Ecdysozoa</taxon>
        <taxon>Arthropoda</taxon>
        <taxon>Crustacea</taxon>
        <taxon>Multicrustacea</taxon>
        <taxon>Malacostraca</taxon>
        <taxon>Eumalacostraca</taxon>
        <taxon>Eucarida</taxon>
        <taxon>Decapoda</taxon>
        <taxon>Pleocyemata</taxon>
        <taxon>Brachyura</taxon>
        <taxon>Eubrachyura</taxon>
        <taxon>Portunoidea</taxon>
        <taxon>Portunidae</taxon>
        <taxon>Portuninae</taxon>
        <taxon>Portunus</taxon>
    </lineage>
</organism>
<dbReference type="AlphaFoldDB" id="A0A5B7CIB1"/>
<gene>
    <name evidence="1" type="ORF">E2C01_001714</name>
</gene>